<name>A0ABW2LXY6_9FLAO</name>
<gene>
    <name evidence="2" type="ORF">ACFQO9_04415</name>
</gene>
<feature type="transmembrane region" description="Helical" evidence="1">
    <location>
        <begin position="51"/>
        <end position="75"/>
    </location>
</feature>
<sequence length="141" mass="16589">MQIKVYNGKLEPAREKETVFYIQCKGNNAGRPLKEPIPNCWEVRTQRSTDFEILCILFESKILSVFLIGSVIPFLRLGDYKKIINPLLEKAIHDNRIINLHYLQIRKIEENIQNQEKIKSILYELKKTLSNEVFKKLSIEI</sequence>
<evidence type="ECO:0000313" key="2">
    <source>
        <dbReference type="EMBL" id="MFC7345960.1"/>
    </source>
</evidence>
<dbReference type="RefSeq" id="WP_378174347.1">
    <property type="nucleotide sequence ID" value="NZ_JBHTCR010000002.1"/>
</dbReference>
<dbReference type="InterPro" id="IPR054223">
    <property type="entry name" value="DUF6943"/>
</dbReference>
<keyword evidence="1" id="KW-0812">Transmembrane</keyword>
<organism evidence="2 3">
    <name type="scientific">Chryseobacterium zhengzhouense</name>
    <dbReference type="NCBI Taxonomy" id="1636086"/>
    <lineage>
        <taxon>Bacteria</taxon>
        <taxon>Pseudomonadati</taxon>
        <taxon>Bacteroidota</taxon>
        <taxon>Flavobacteriia</taxon>
        <taxon>Flavobacteriales</taxon>
        <taxon>Weeksellaceae</taxon>
        <taxon>Chryseobacterium group</taxon>
        <taxon>Chryseobacterium</taxon>
    </lineage>
</organism>
<keyword evidence="1" id="KW-1133">Transmembrane helix</keyword>
<evidence type="ECO:0000256" key="1">
    <source>
        <dbReference type="SAM" id="Phobius"/>
    </source>
</evidence>
<proteinExistence type="predicted"/>
<accession>A0ABW2LXY6</accession>
<evidence type="ECO:0000313" key="3">
    <source>
        <dbReference type="Proteomes" id="UP001596550"/>
    </source>
</evidence>
<dbReference type="Pfam" id="PF22105">
    <property type="entry name" value="DUF6943"/>
    <property type="match status" value="1"/>
</dbReference>
<dbReference type="EMBL" id="JBHTCR010000002">
    <property type="protein sequence ID" value="MFC7345960.1"/>
    <property type="molecule type" value="Genomic_DNA"/>
</dbReference>
<reference evidence="3" key="1">
    <citation type="journal article" date="2019" name="Int. J. Syst. Evol. Microbiol.">
        <title>The Global Catalogue of Microorganisms (GCM) 10K type strain sequencing project: providing services to taxonomists for standard genome sequencing and annotation.</title>
        <authorList>
            <consortium name="The Broad Institute Genomics Platform"/>
            <consortium name="The Broad Institute Genome Sequencing Center for Infectious Disease"/>
            <person name="Wu L."/>
            <person name="Ma J."/>
        </authorList>
    </citation>
    <scope>NUCLEOTIDE SEQUENCE [LARGE SCALE GENOMIC DNA]</scope>
    <source>
        <strain evidence="3">CCUG 54781</strain>
    </source>
</reference>
<comment type="caution">
    <text evidence="2">The sequence shown here is derived from an EMBL/GenBank/DDBJ whole genome shotgun (WGS) entry which is preliminary data.</text>
</comment>
<dbReference type="Proteomes" id="UP001596550">
    <property type="component" value="Unassembled WGS sequence"/>
</dbReference>
<protein>
    <submittedName>
        <fullName evidence="2">DUF6943 family protein</fullName>
    </submittedName>
</protein>
<keyword evidence="3" id="KW-1185">Reference proteome</keyword>
<keyword evidence="1" id="KW-0472">Membrane</keyword>